<evidence type="ECO:0000256" key="2">
    <source>
        <dbReference type="ARBA" id="ARBA00022801"/>
    </source>
</evidence>
<dbReference type="InterPro" id="IPR050563">
    <property type="entry name" value="4-hydroxybenzoyl-CoA_TE"/>
</dbReference>
<reference evidence="3 4" key="1">
    <citation type="submission" date="2016-10" db="EMBL/GenBank/DDBJ databases">
        <authorList>
            <person name="de Groot N.N."/>
        </authorList>
    </citation>
    <scope>NUCLEOTIDE SEQUENCE [LARGE SCALE GENOMIC DNA]</scope>
    <source>
        <strain evidence="3 4">DSM 15345</strain>
    </source>
</reference>
<dbReference type="OrthoDB" id="9801517at2"/>
<dbReference type="GO" id="GO:0047617">
    <property type="term" value="F:fatty acyl-CoA hydrolase activity"/>
    <property type="evidence" value="ECO:0007669"/>
    <property type="project" value="TreeGrafter"/>
</dbReference>
<dbReference type="PANTHER" id="PTHR31793">
    <property type="entry name" value="4-HYDROXYBENZOYL-COA THIOESTERASE FAMILY MEMBER"/>
    <property type="match status" value="1"/>
</dbReference>
<evidence type="ECO:0000313" key="4">
    <source>
        <dbReference type="Proteomes" id="UP000198703"/>
    </source>
</evidence>
<proteinExistence type="inferred from homology"/>
<name>A0A1H3XDU8_9RHOB</name>
<keyword evidence="4" id="KW-1185">Reference proteome</keyword>
<dbReference type="Proteomes" id="UP000198703">
    <property type="component" value="Unassembled WGS sequence"/>
</dbReference>
<organism evidence="3 4">
    <name type="scientific">Rubrimonas cliftonensis</name>
    <dbReference type="NCBI Taxonomy" id="89524"/>
    <lineage>
        <taxon>Bacteria</taxon>
        <taxon>Pseudomonadati</taxon>
        <taxon>Pseudomonadota</taxon>
        <taxon>Alphaproteobacteria</taxon>
        <taxon>Rhodobacterales</taxon>
        <taxon>Paracoccaceae</taxon>
        <taxon>Rubrimonas</taxon>
    </lineage>
</organism>
<dbReference type="SUPFAM" id="SSF54637">
    <property type="entry name" value="Thioesterase/thiol ester dehydrase-isomerase"/>
    <property type="match status" value="1"/>
</dbReference>
<dbReference type="PANTHER" id="PTHR31793:SF27">
    <property type="entry name" value="NOVEL THIOESTERASE SUPERFAMILY DOMAIN AND SAPOSIN A-TYPE DOMAIN CONTAINING PROTEIN (0610012H03RIK)"/>
    <property type="match status" value="1"/>
</dbReference>
<sequence>MPPSPPRPLEAFPARVSERLRYRDTDRQGHVNNAVYATLFEIGRVDFLLDPDRPPAPAGAQFVIVRLAMDFRRELRWPGTVEIATGVTRIGARSIAMEQGVYLNGEAAATAESVVALMDDASRRAVDIPATTRAALEASLLPAR</sequence>
<comment type="similarity">
    <text evidence="1">Belongs to the 4-hydroxybenzoyl-CoA thioesterase family.</text>
</comment>
<evidence type="ECO:0000313" key="3">
    <source>
        <dbReference type="EMBL" id="SDZ97519.1"/>
    </source>
</evidence>
<dbReference type="RefSeq" id="WP_093249304.1">
    <property type="nucleotide sequence ID" value="NZ_FNQM01000002.1"/>
</dbReference>
<dbReference type="AlphaFoldDB" id="A0A1H3XDU8"/>
<dbReference type="EMBL" id="FNQM01000002">
    <property type="protein sequence ID" value="SDZ97519.1"/>
    <property type="molecule type" value="Genomic_DNA"/>
</dbReference>
<evidence type="ECO:0000256" key="1">
    <source>
        <dbReference type="ARBA" id="ARBA00005953"/>
    </source>
</evidence>
<gene>
    <name evidence="3" type="ORF">SAMN05444370_102381</name>
</gene>
<accession>A0A1H3XDU8</accession>
<keyword evidence="2 3" id="KW-0378">Hydrolase</keyword>
<dbReference type="InterPro" id="IPR029069">
    <property type="entry name" value="HotDog_dom_sf"/>
</dbReference>
<dbReference type="Pfam" id="PF13279">
    <property type="entry name" value="4HBT_2"/>
    <property type="match status" value="1"/>
</dbReference>
<dbReference type="Gene3D" id="3.10.129.10">
    <property type="entry name" value="Hotdog Thioesterase"/>
    <property type="match status" value="1"/>
</dbReference>
<dbReference type="STRING" id="89524.SAMN05444370_102381"/>
<dbReference type="CDD" id="cd00586">
    <property type="entry name" value="4HBT"/>
    <property type="match status" value="1"/>
</dbReference>
<protein>
    <submittedName>
        <fullName evidence="3">Acyl-CoA thioester hydrolase</fullName>
    </submittedName>
</protein>